<protein>
    <recommendedName>
        <fullName evidence="3">Transposase</fullName>
    </recommendedName>
</protein>
<reference evidence="1 2" key="1">
    <citation type="submission" date="2023-03" db="EMBL/GenBank/DDBJ databases">
        <title>Whole genome sequencing of Methanotrichaceae archaeon M04Ac.</title>
        <authorList>
            <person name="Khomyakova M.A."/>
            <person name="Merkel A.Y."/>
            <person name="Slobodkin A.I."/>
        </authorList>
    </citation>
    <scope>NUCLEOTIDE SEQUENCE [LARGE SCALE GENOMIC DNA]</scope>
    <source>
        <strain evidence="1 2">M04Ac</strain>
    </source>
</reference>
<proteinExistence type="predicted"/>
<evidence type="ECO:0000313" key="2">
    <source>
        <dbReference type="Proteomes" id="UP001215956"/>
    </source>
</evidence>
<evidence type="ECO:0008006" key="3">
    <source>
        <dbReference type="Google" id="ProtNLM"/>
    </source>
</evidence>
<dbReference type="EMBL" id="JARFPL010000090">
    <property type="protein sequence ID" value="MDF0594387.1"/>
    <property type="molecule type" value="Genomic_DNA"/>
</dbReference>
<comment type="caution">
    <text evidence="1">The sequence shown here is derived from an EMBL/GenBank/DDBJ whole genome shotgun (WGS) entry which is preliminary data.</text>
</comment>
<accession>A0ABT5XIS9</accession>
<keyword evidence="2" id="KW-1185">Reference proteome</keyword>
<evidence type="ECO:0000313" key="1">
    <source>
        <dbReference type="EMBL" id="MDF0594387.1"/>
    </source>
</evidence>
<name>A0ABT5XIS9_9EURY</name>
<sequence length="98" mass="11307">MSRIDSFEIAVRKRLMKIEELWPNLTAFYFVDGAPATNNAIENYYSTSLKTHRKRQLKTGGIEDQMRLSALKRAGMFGKPEKTLLEAFFMFIPFLDPG</sequence>
<gene>
    <name evidence="1" type="ORF">P0O24_12465</name>
</gene>
<organism evidence="1 2">
    <name type="scientific">Candidatus Methanocrinis alkalitolerans</name>
    <dbReference type="NCBI Taxonomy" id="3033395"/>
    <lineage>
        <taxon>Archaea</taxon>
        <taxon>Methanobacteriati</taxon>
        <taxon>Methanobacteriota</taxon>
        <taxon>Stenosarchaea group</taxon>
        <taxon>Methanomicrobia</taxon>
        <taxon>Methanotrichales</taxon>
        <taxon>Methanotrichaceae</taxon>
        <taxon>Methanocrinis</taxon>
    </lineage>
</organism>
<dbReference type="Proteomes" id="UP001215956">
    <property type="component" value="Unassembled WGS sequence"/>
</dbReference>
<dbReference type="RefSeq" id="WP_316970073.1">
    <property type="nucleotide sequence ID" value="NZ_JARFPL010000090.1"/>
</dbReference>